<dbReference type="Proteomes" id="UP000501058">
    <property type="component" value="Chromosome"/>
</dbReference>
<organism evidence="3 4">
    <name type="scientific">Propioniciclava coleopterorum</name>
    <dbReference type="NCBI Taxonomy" id="2714937"/>
    <lineage>
        <taxon>Bacteria</taxon>
        <taxon>Bacillati</taxon>
        <taxon>Actinomycetota</taxon>
        <taxon>Actinomycetes</taxon>
        <taxon>Propionibacteriales</taxon>
        <taxon>Propionibacteriaceae</taxon>
        <taxon>Propioniciclava</taxon>
    </lineage>
</organism>
<evidence type="ECO:0000313" key="4">
    <source>
        <dbReference type="Proteomes" id="UP000501058"/>
    </source>
</evidence>
<dbReference type="AlphaFoldDB" id="A0A6G7Y4Y5"/>
<sequence>MSDDNDPSGGRLVRPRTPTEHARARRRAARGRLVPLVPGVYGPPGAAEDLALRIAAVRWIDPGAVVTGRAAARVWWPGLEVPVLSVRRSTRARALPGFRWERRSIPAALIAHHGEVAVTRPELTVLDLIPDLGGAVIDEALRRRAVTVDGLSEALALTPNRAANGLRRALIEDSCDRPWSEAERFLHRIMREAPLGFRFTTNHPVALTAGGFALLDVALPALLLGIEVDGYAFHSDRNVFERDRDRDSDLVAQGWLILRFSARFVEEHPGEVRRRIVAAIAQRSRRR</sequence>
<accession>A0A6G7Y4Y5</accession>
<dbReference type="InterPro" id="IPR011335">
    <property type="entry name" value="Restrct_endonuc-II-like"/>
</dbReference>
<evidence type="ECO:0000256" key="1">
    <source>
        <dbReference type="SAM" id="MobiDB-lite"/>
    </source>
</evidence>
<dbReference type="Pfam" id="PF04480">
    <property type="entry name" value="DUF559"/>
    <property type="match status" value="1"/>
</dbReference>
<dbReference type="Gene3D" id="3.40.960.10">
    <property type="entry name" value="VSR Endonuclease"/>
    <property type="match status" value="1"/>
</dbReference>
<gene>
    <name evidence="3" type="ORF">G7070_05575</name>
</gene>
<dbReference type="SUPFAM" id="SSF52980">
    <property type="entry name" value="Restriction endonuclease-like"/>
    <property type="match status" value="1"/>
</dbReference>
<keyword evidence="4" id="KW-1185">Reference proteome</keyword>
<evidence type="ECO:0000259" key="2">
    <source>
        <dbReference type="Pfam" id="PF04480"/>
    </source>
</evidence>
<reference evidence="3 4" key="1">
    <citation type="submission" date="2020-03" db="EMBL/GenBank/DDBJ databases">
        <title>Propioniciclava sp. nov., isolated from Hydrophilus acuminatus.</title>
        <authorList>
            <person name="Hyun D.-W."/>
            <person name="Bae J.-W."/>
        </authorList>
    </citation>
    <scope>NUCLEOTIDE SEQUENCE [LARGE SCALE GENOMIC DNA]</scope>
    <source>
        <strain evidence="3 4">HDW11</strain>
    </source>
</reference>
<feature type="domain" description="DUF559" evidence="2">
    <location>
        <begin position="179"/>
        <end position="280"/>
    </location>
</feature>
<dbReference type="KEGG" id="prv:G7070_05575"/>
<proteinExistence type="predicted"/>
<protein>
    <submittedName>
        <fullName evidence="3">DUF559 domain-containing protein</fullName>
    </submittedName>
</protein>
<name>A0A6G7Y4Y5_9ACTN</name>
<dbReference type="InterPro" id="IPR007569">
    <property type="entry name" value="DUF559"/>
</dbReference>
<dbReference type="EMBL" id="CP049865">
    <property type="protein sequence ID" value="QIK71843.1"/>
    <property type="molecule type" value="Genomic_DNA"/>
</dbReference>
<feature type="region of interest" description="Disordered" evidence="1">
    <location>
        <begin position="1"/>
        <end position="28"/>
    </location>
</feature>
<evidence type="ECO:0000313" key="3">
    <source>
        <dbReference type="EMBL" id="QIK71843.1"/>
    </source>
</evidence>
<dbReference type="RefSeq" id="WP_166232634.1">
    <property type="nucleotide sequence ID" value="NZ_CP049865.1"/>
</dbReference>